<reference evidence="2 3" key="1">
    <citation type="submission" date="2023-01" db="EMBL/GenBank/DDBJ databases">
        <authorList>
            <person name="Kreplak J."/>
        </authorList>
    </citation>
    <scope>NUCLEOTIDE SEQUENCE [LARGE SCALE GENOMIC DNA]</scope>
</reference>
<organism evidence="2 3">
    <name type="scientific">Vicia faba</name>
    <name type="common">Broad bean</name>
    <name type="synonym">Faba vulgaris</name>
    <dbReference type="NCBI Taxonomy" id="3906"/>
    <lineage>
        <taxon>Eukaryota</taxon>
        <taxon>Viridiplantae</taxon>
        <taxon>Streptophyta</taxon>
        <taxon>Embryophyta</taxon>
        <taxon>Tracheophyta</taxon>
        <taxon>Spermatophyta</taxon>
        <taxon>Magnoliopsida</taxon>
        <taxon>eudicotyledons</taxon>
        <taxon>Gunneridae</taxon>
        <taxon>Pentapetalae</taxon>
        <taxon>rosids</taxon>
        <taxon>fabids</taxon>
        <taxon>Fabales</taxon>
        <taxon>Fabaceae</taxon>
        <taxon>Papilionoideae</taxon>
        <taxon>50 kb inversion clade</taxon>
        <taxon>NPAAA clade</taxon>
        <taxon>Hologalegina</taxon>
        <taxon>IRL clade</taxon>
        <taxon>Fabeae</taxon>
        <taxon>Vicia</taxon>
    </lineage>
</organism>
<protein>
    <submittedName>
        <fullName evidence="2">Uncharacterized protein</fullName>
    </submittedName>
</protein>
<evidence type="ECO:0000313" key="2">
    <source>
        <dbReference type="EMBL" id="CAI8583424.1"/>
    </source>
</evidence>
<dbReference type="PANTHER" id="PTHR48478:SF1">
    <property type="entry name" value="LECTIN-LIKE"/>
    <property type="match status" value="1"/>
</dbReference>
<dbReference type="Pfam" id="PF14299">
    <property type="entry name" value="PP2"/>
    <property type="match status" value="1"/>
</dbReference>
<name>A0AAV0YCA3_VICFA</name>
<sequence>MGASLSELEQQQQQPEQQPQTHHHSQPQPQQNHHQPNEPTNKEELRSPSRREKLLLSPQQNVEPFRKVVQNGPVAKAKYESQSGSKPPIKQLSFPHKYENILMDADSSVDKSSREKMFDQLHAGVFLHHKTKKYWVEKKFNANCFMLYARALSITWAENPIYWEWKQQKDASDGVTDVAELMRVCWLEVHGKFDTRKLSPGILYQVSFCVKLIEPAQGWELPVNVRLVLPGGKKQQYKVNLMEILRGRWIEVPVGEFVVSEKDAGEMEISMFEYEGGMWKQGLVIKGIAIKPKE</sequence>
<dbReference type="AlphaFoldDB" id="A0AAV0YCA3"/>
<dbReference type="InterPro" id="IPR025886">
    <property type="entry name" value="PP2-like"/>
</dbReference>
<gene>
    <name evidence="2" type="ORF">VFH_U026640</name>
</gene>
<evidence type="ECO:0000313" key="3">
    <source>
        <dbReference type="Proteomes" id="UP001157006"/>
    </source>
</evidence>
<accession>A0AAV0YCA3</accession>
<proteinExistence type="predicted"/>
<dbReference type="EMBL" id="CATIWC010000671">
    <property type="protein sequence ID" value="CAI8583424.1"/>
    <property type="molecule type" value="Genomic_DNA"/>
</dbReference>
<dbReference type="GO" id="GO:0030246">
    <property type="term" value="F:carbohydrate binding"/>
    <property type="evidence" value="ECO:0007669"/>
    <property type="project" value="InterPro"/>
</dbReference>
<evidence type="ECO:0000256" key="1">
    <source>
        <dbReference type="SAM" id="MobiDB-lite"/>
    </source>
</evidence>
<dbReference type="PANTHER" id="PTHR48478">
    <property type="entry name" value="LECTIN-LIKE"/>
    <property type="match status" value="1"/>
</dbReference>
<feature type="compositionally biased region" description="Low complexity" evidence="1">
    <location>
        <begin position="9"/>
        <end position="39"/>
    </location>
</feature>
<feature type="compositionally biased region" description="Basic and acidic residues" evidence="1">
    <location>
        <begin position="40"/>
        <end position="54"/>
    </location>
</feature>
<feature type="region of interest" description="Disordered" evidence="1">
    <location>
        <begin position="1"/>
        <end position="68"/>
    </location>
</feature>
<keyword evidence="3" id="KW-1185">Reference proteome</keyword>
<dbReference type="InterPro" id="IPR052147">
    <property type="entry name" value="PP2-like/Lectin"/>
</dbReference>
<comment type="caution">
    <text evidence="2">The sequence shown here is derived from an EMBL/GenBank/DDBJ whole genome shotgun (WGS) entry which is preliminary data.</text>
</comment>
<dbReference type="Proteomes" id="UP001157006">
    <property type="component" value="Unassembled WGS sequence"/>
</dbReference>